<dbReference type="PROSITE" id="PS51257">
    <property type="entry name" value="PROKAR_LIPOPROTEIN"/>
    <property type="match status" value="1"/>
</dbReference>
<reference evidence="2 3" key="1">
    <citation type="submission" date="2019-04" db="EMBL/GenBank/DDBJ databases">
        <authorList>
            <person name="Hwang J.C."/>
        </authorList>
    </citation>
    <scope>NUCLEOTIDE SEQUENCE [LARGE SCALE GENOMIC DNA]</scope>
    <source>
        <strain evidence="2 3">IMCC35002</strain>
    </source>
</reference>
<evidence type="ECO:0000313" key="3">
    <source>
        <dbReference type="Proteomes" id="UP000305675"/>
    </source>
</evidence>
<comment type="caution">
    <text evidence="2">The sequence shown here is derived from an EMBL/GenBank/DDBJ whole genome shotgun (WGS) entry which is preliminary data.</text>
</comment>
<dbReference type="RefSeq" id="WP_136864398.1">
    <property type="nucleotide sequence ID" value="NZ_SWCJ01000014.1"/>
</dbReference>
<dbReference type="OrthoDB" id="5786920at2"/>
<organism evidence="2 3">
    <name type="scientific">Ferrimonas aestuarii</name>
    <dbReference type="NCBI Taxonomy" id="2569539"/>
    <lineage>
        <taxon>Bacteria</taxon>
        <taxon>Pseudomonadati</taxon>
        <taxon>Pseudomonadota</taxon>
        <taxon>Gammaproteobacteria</taxon>
        <taxon>Alteromonadales</taxon>
        <taxon>Ferrimonadaceae</taxon>
        <taxon>Ferrimonas</taxon>
    </lineage>
</organism>
<proteinExistence type="predicted"/>
<dbReference type="Proteomes" id="UP000305675">
    <property type="component" value="Unassembled WGS sequence"/>
</dbReference>
<evidence type="ECO:0008006" key="4">
    <source>
        <dbReference type="Google" id="ProtNLM"/>
    </source>
</evidence>
<evidence type="ECO:0000313" key="2">
    <source>
        <dbReference type="EMBL" id="TKB52775.1"/>
    </source>
</evidence>
<name>A0A4U1BPN5_9GAMM</name>
<feature type="chain" id="PRO_5020439805" description="FAD/FMN-containing dehydrogenase" evidence="1">
    <location>
        <begin position="22"/>
        <end position="142"/>
    </location>
</feature>
<dbReference type="EMBL" id="SWCJ01000014">
    <property type="protein sequence ID" value="TKB52775.1"/>
    <property type="molecule type" value="Genomic_DNA"/>
</dbReference>
<sequence>MIKMIRTGCALLLGIACGAWATPVEPEGLSRFQTQHQLQCQGAPMLIVSHDQAGSEMVLSVLDKQPTLARQQLLYVVDRSKVPGLIFSWFVKPALKKRDYPICLVDNTFLAELERHEAKVWLITASESIAVGDAASLAQAIQ</sequence>
<accession>A0A4U1BPN5</accession>
<keyword evidence="1" id="KW-0732">Signal</keyword>
<protein>
    <recommendedName>
        <fullName evidence="4">FAD/FMN-containing dehydrogenase</fullName>
    </recommendedName>
</protein>
<evidence type="ECO:0000256" key="1">
    <source>
        <dbReference type="SAM" id="SignalP"/>
    </source>
</evidence>
<feature type="signal peptide" evidence="1">
    <location>
        <begin position="1"/>
        <end position="21"/>
    </location>
</feature>
<keyword evidence="3" id="KW-1185">Reference proteome</keyword>
<gene>
    <name evidence="2" type="ORF">FCL42_15815</name>
</gene>
<dbReference type="AlphaFoldDB" id="A0A4U1BPN5"/>